<dbReference type="GO" id="GO:0046872">
    <property type="term" value="F:metal ion binding"/>
    <property type="evidence" value="ECO:0007669"/>
    <property type="project" value="UniProtKB-KW"/>
</dbReference>
<evidence type="ECO:0000259" key="8">
    <source>
        <dbReference type="PROSITE" id="PS51379"/>
    </source>
</evidence>
<keyword evidence="7" id="KW-0812">Transmembrane</keyword>
<dbReference type="Pfam" id="PF12801">
    <property type="entry name" value="Fer4_5"/>
    <property type="match status" value="2"/>
</dbReference>
<dbReference type="PROSITE" id="PS00198">
    <property type="entry name" value="4FE4S_FER_1"/>
    <property type="match status" value="2"/>
</dbReference>
<dbReference type="InterPro" id="IPR017896">
    <property type="entry name" value="4Fe4S_Fe-S-bd"/>
</dbReference>
<keyword evidence="2" id="KW-0004">4Fe-4S</keyword>
<evidence type="ECO:0000256" key="4">
    <source>
        <dbReference type="ARBA" id="ARBA00022982"/>
    </source>
</evidence>
<accession>A0A645ALM1</accession>
<evidence type="ECO:0000313" key="9">
    <source>
        <dbReference type="EMBL" id="MPM53826.1"/>
    </source>
</evidence>
<feature type="domain" description="4Fe-4S ferredoxin-type" evidence="8">
    <location>
        <begin position="148"/>
        <end position="177"/>
    </location>
</feature>
<dbReference type="EMBL" id="VSSQ01014520">
    <property type="protein sequence ID" value="MPM53826.1"/>
    <property type="molecule type" value="Genomic_DNA"/>
</dbReference>
<protein>
    <submittedName>
        <fullName evidence="9">Putative electron transport protein YccM</fullName>
    </submittedName>
</protein>
<feature type="domain" description="4Fe-4S ferredoxin-type" evidence="8">
    <location>
        <begin position="179"/>
        <end position="207"/>
    </location>
</feature>
<dbReference type="PANTHER" id="PTHR30176:SF3">
    <property type="entry name" value="FERREDOXIN-TYPE PROTEIN NAPH"/>
    <property type="match status" value="1"/>
</dbReference>
<dbReference type="PANTHER" id="PTHR30176">
    <property type="entry name" value="FERREDOXIN-TYPE PROTEIN NAPH"/>
    <property type="match status" value="1"/>
</dbReference>
<keyword evidence="7" id="KW-1133">Transmembrane helix</keyword>
<keyword evidence="1" id="KW-0813">Transport</keyword>
<evidence type="ECO:0000256" key="7">
    <source>
        <dbReference type="SAM" id="Phobius"/>
    </source>
</evidence>
<dbReference type="InterPro" id="IPR051684">
    <property type="entry name" value="Electron_Trans/Redox"/>
</dbReference>
<dbReference type="GO" id="GO:0051539">
    <property type="term" value="F:4 iron, 4 sulfur cluster binding"/>
    <property type="evidence" value="ECO:0007669"/>
    <property type="project" value="UniProtKB-KW"/>
</dbReference>
<dbReference type="GO" id="GO:0005886">
    <property type="term" value="C:plasma membrane"/>
    <property type="evidence" value="ECO:0007669"/>
    <property type="project" value="TreeGrafter"/>
</dbReference>
<proteinExistence type="predicted"/>
<gene>
    <name evidence="9" type="primary">yccM_13</name>
    <name evidence="9" type="ORF">SDC9_100596</name>
</gene>
<dbReference type="PROSITE" id="PS51379">
    <property type="entry name" value="4FE4S_FER_2"/>
    <property type="match status" value="2"/>
</dbReference>
<feature type="transmembrane region" description="Helical" evidence="7">
    <location>
        <begin position="81"/>
        <end position="98"/>
    </location>
</feature>
<evidence type="ECO:0000256" key="3">
    <source>
        <dbReference type="ARBA" id="ARBA00022723"/>
    </source>
</evidence>
<dbReference type="InterPro" id="IPR017900">
    <property type="entry name" value="4Fe4S_Fe_S_CS"/>
</dbReference>
<comment type="caution">
    <text evidence="9">The sequence shown here is derived from an EMBL/GenBank/DDBJ whole genome shotgun (WGS) entry which is preliminary data.</text>
</comment>
<keyword evidence="7" id="KW-0472">Membrane</keyword>
<evidence type="ECO:0000256" key="6">
    <source>
        <dbReference type="ARBA" id="ARBA00023014"/>
    </source>
</evidence>
<organism evidence="9">
    <name type="scientific">bioreactor metagenome</name>
    <dbReference type="NCBI Taxonomy" id="1076179"/>
    <lineage>
        <taxon>unclassified sequences</taxon>
        <taxon>metagenomes</taxon>
        <taxon>ecological metagenomes</taxon>
    </lineage>
</organism>
<evidence type="ECO:0000256" key="1">
    <source>
        <dbReference type="ARBA" id="ARBA00022448"/>
    </source>
</evidence>
<keyword evidence="6" id="KW-0411">Iron-sulfur</keyword>
<dbReference type="Gene3D" id="3.30.70.20">
    <property type="match status" value="2"/>
</dbReference>
<reference evidence="9" key="1">
    <citation type="submission" date="2019-08" db="EMBL/GenBank/DDBJ databases">
        <authorList>
            <person name="Kucharzyk K."/>
            <person name="Murdoch R.W."/>
            <person name="Higgins S."/>
            <person name="Loffler F."/>
        </authorList>
    </citation>
    <scope>NUCLEOTIDE SEQUENCE</scope>
</reference>
<name>A0A645ALM1_9ZZZZ</name>
<keyword evidence="4" id="KW-0249">Electron transport</keyword>
<dbReference type="Pfam" id="PF14697">
    <property type="entry name" value="Fer4_21"/>
    <property type="match status" value="1"/>
</dbReference>
<keyword evidence="5" id="KW-0408">Iron</keyword>
<evidence type="ECO:0000256" key="2">
    <source>
        <dbReference type="ARBA" id="ARBA00022485"/>
    </source>
</evidence>
<sequence length="207" mass="23551">MKYLITSVRVLFLVLFLFLLANGKVVIWLILFGVSLIAALVFGRVYCGYACPMNTVMIPVEWLSKKLKFQTANAPKWLKNGYFTWISLGVSIVVMMVSKKVLHRDLPVLPFWVVVSVLVTLRYKPEVFHDLICPFGAMQKIFGRFAKISEKVDRDACIGCKKCEKICPSSAIIVNHEDKKAFITTALCHQCTNCQQVCPTHAIRYRK</sequence>
<keyword evidence="3" id="KW-0479">Metal-binding</keyword>
<dbReference type="AlphaFoldDB" id="A0A645ALM1"/>
<feature type="transmembrane region" description="Helical" evidence="7">
    <location>
        <begin position="33"/>
        <end position="60"/>
    </location>
</feature>
<dbReference type="SUPFAM" id="SSF54862">
    <property type="entry name" value="4Fe-4S ferredoxins"/>
    <property type="match status" value="1"/>
</dbReference>
<evidence type="ECO:0000256" key="5">
    <source>
        <dbReference type="ARBA" id="ARBA00023004"/>
    </source>
</evidence>